<dbReference type="Proteomes" id="UP001172386">
    <property type="component" value="Unassembled WGS sequence"/>
</dbReference>
<evidence type="ECO:0000313" key="2">
    <source>
        <dbReference type="Proteomes" id="UP001172386"/>
    </source>
</evidence>
<sequence>MKAWTYTARGTPSQVLKLRHDIPEPRSSDLKPGEVLIKVSHVALFAPHVKLMILAPHFNDNPWIPENEFSGTVVAASDADSTTLIKPLVPGFQPGDLVFGMLDPRLSRSYNGVLAEYIIMPEAAVVSRPVHVKPEEAAGFSGAGCTAIQFSELSGLLKIIPDPGDDRERVTSTGRGKKILVTAGSSGTGVMMVQLAKQLVGNGGCVVVTCSERNAKVLRDVGADEVIDYTKHNKLHEHLAAEHSKNPFDVIVDVAGSDPRLFARSPAYLKKDGTFIFAGNMPVTFSNSENTLTAGLLFVYQVISWLFWIWINSIWPVALGGVPRRGTFHSGKIDRRTLELVGQLVEEGKVKGVVDSVWAMEDALKTSIP</sequence>
<keyword evidence="2" id="KW-1185">Reference proteome</keyword>
<gene>
    <name evidence="1" type="ORF">H2198_009075</name>
</gene>
<protein>
    <submittedName>
        <fullName evidence="1">Uncharacterized protein</fullName>
    </submittedName>
</protein>
<proteinExistence type="predicted"/>
<accession>A0ACC2ZVJ8</accession>
<organism evidence="1 2">
    <name type="scientific">Neophaeococcomyces mojaviensis</name>
    <dbReference type="NCBI Taxonomy" id="3383035"/>
    <lineage>
        <taxon>Eukaryota</taxon>
        <taxon>Fungi</taxon>
        <taxon>Dikarya</taxon>
        <taxon>Ascomycota</taxon>
        <taxon>Pezizomycotina</taxon>
        <taxon>Eurotiomycetes</taxon>
        <taxon>Chaetothyriomycetidae</taxon>
        <taxon>Chaetothyriales</taxon>
        <taxon>Chaetothyriales incertae sedis</taxon>
        <taxon>Neophaeococcomyces</taxon>
    </lineage>
</organism>
<comment type="caution">
    <text evidence="1">The sequence shown here is derived from an EMBL/GenBank/DDBJ whole genome shotgun (WGS) entry which is preliminary data.</text>
</comment>
<reference evidence="1" key="1">
    <citation type="submission" date="2022-10" db="EMBL/GenBank/DDBJ databases">
        <title>Culturing micro-colonial fungi from biological soil crusts in the Mojave desert and describing Neophaeococcomyces mojavensis, and introducing the new genera and species Taxawa tesnikishii.</title>
        <authorList>
            <person name="Kurbessoian T."/>
            <person name="Stajich J.E."/>
        </authorList>
    </citation>
    <scope>NUCLEOTIDE SEQUENCE</scope>
    <source>
        <strain evidence="1">JES_112</strain>
    </source>
</reference>
<dbReference type="EMBL" id="JAPDRQ010000242">
    <property type="protein sequence ID" value="KAJ9651662.1"/>
    <property type="molecule type" value="Genomic_DNA"/>
</dbReference>
<name>A0ACC2ZVJ8_9EURO</name>
<evidence type="ECO:0000313" key="1">
    <source>
        <dbReference type="EMBL" id="KAJ9651662.1"/>
    </source>
</evidence>